<keyword evidence="2" id="KW-1185">Reference proteome</keyword>
<name>A0A4Y7KHF5_PAPSO</name>
<dbReference type="Proteomes" id="UP000316621">
    <property type="component" value="Chromosome 7"/>
</dbReference>
<gene>
    <name evidence="1" type="ORF">C5167_035610</name>
</gene>
<protein>
    <submittedName>
        <fullName evidence="1">Uncharacterized protein</fullName>
    </submittedName>
</protein>
<organism evidence="1 2">
    <name type="scientific">Papaver somniferum</name>
    <name type="common">Opium poppy</name>
    <dbReference type="NCBI Taxonomy" id="3469"/>
    <lineage>
        <taxon>Eukaryota</taxon>
        <taxon>Viridiplantae</taxon>
        <taxon>Streptophyta</taxon>
        <taxon>Embryophyta</taxon>
        <taxon>Tracheophyta</taxon>
        <taxon>Spermatophyta</taxon>
        <taxon>Magnoliopsida</taxon>
        <taxon>Ranunculales</taxon>
        <taxon>Papaveraceae</taxon>
        <taxon>Papaveroideae</taxon>
        <taxon>Papaver</taxon>
    </lineage>
</organism>
<dbReference type="Gramene" id="RZC72287">
    <property type="protein sequence ID" value="RZC72287"/>
    <property type="gene ID" value="C5167_035610"/>
</dbReference>
<accession>A0A4Y7KHF5</accession>
<sequence>MDVILQAKSETGKTVVSVLLTVKQIERVAGHVVLILCSHDIVGLPGRKVWQSRSIWYERACNLICHFMSGFKRGLRFRGGSNVGVEQNSEWRVVAVRK</sequence>
<evidence type="ECO:0000313" key="1">
    <source>
        <dbReference type="EMBL" id="RZC72287.1"/>
    </source>
</evidence>
<dbReference type="AlphaFoldDB" id="A0A4Y7KHF5"/>
<reference evidence="1 2" key="1">
    <citation type="journal article" date="2018" name="Science">
        <title>The opium poppy genome and morphinan production.</title>
        <authorList>
            <person name="Guo L."/>
            <person name="Winzer T."/>
            <person name="Yang X."/>
            <person name="Li Y."/>
            <person name="Ning Z."/>
            <person name="He Z."/>
            <person name="Teodor R."/>
            <person name="Lu Y."/>
            <person name="Bowser T.A."/>
            <person name="Graham I.A."/>
            <person name="Ye K."/>
        </authorList>
    </citation>
    <scope>NUCLEOTIDE SEQUENCE [LARGE SCALE GENOMIC DNA]</scope>
    <source>
        <strain evidence="2">cv. HN1</strain>
        <tissue evidence="1">Leaves</tissue>
    </source>
</reference>
<proteinExistence type="predicted"/>
<dbReference type="EMBL" id="CM010721">
    <property type="protein sequence ID" value="RZC72287.1"/>
    <property type="molecule type" value="Genomic_DNA"/>
</dbReference>
<evidence type="ECO:0000313" key="2">
    <source>
        <dbReference type="Proteomes" id="UP000316621"/>
    </source>
</evidence>